<evidence type="ECO:0000313" key="9">
    <source>
        <dbReference type="EMBL" id="CBK63886.1"/>
    </source>
</evidence>
<keyword evidence="4 7" id="KW-0812">Transmembrane</keyword>
<comment type="subcellular location">
    <subcellularLocation>
        <location evidence="1">Cell membrane</location>
        <topology evidence="1">Multi-pass membrane protein</topology>
    </subcellularLocation>
</comment>
<organism evidence="9 10">
    <name type="scientific">Alistipes shahii WAL 8301</name>
    <dbReference type="NCBI Taxonomy" id="717959"/>
    <lineage>
        <taxon>Bacteria</taxon>
        <taxon>Pseudomonadati</taxon>
        <taxon>Bacteroidota</taxon>
        <taxon>Bacteroidia</taxon>
        <taxon>Bacteroidales</taxon>
        <taxon>Rikenellaceae</taxon>
        <taxon>Alistipes</taxon>
    </lineage>
</organism>
<dbReference type="PANTHER" id="PTHR33778:SF1">
    <property type="entry name" value="MAGNESIUM TRANSPORTER YHID-RELATED"/>
    <property type="match status" value="1"/>
</dbReference>
<dbReference type="GO" id="GO:0005886">
    <property type="term" value="C:plasma membrane"/>
    <property type="evidence" value="ECO:0007669"/>
    <property type="project" value="UniProtKB-SubCell"/>
</dbReference>
<feature type="transmembrane region" description="Helical" evidence="7">
    <location>
        <begin position="19"/>
        <end position="36"/>
    </location>
</feature>
<evidence type="ECO:0000256" key="2">
    <source>
        <dbReference type="ARBA" id="ARBA00009298"/>
    </source>
</evidence>
<keyword evidence="6 7" id="KW-0472">Membrane</keyword>
<comment type="similarity">
    <text evidence="2">Belongs to the MgtC/SapB family.</text>
</comment>
<proteinExistence type="inferred from homology"/>
<accession>D4ILS4</accession>
<keyword evidence="3" id="KW-1003">Cell membrane</keyword>
<dbReference type="Proteomes" id="UP000008794">
    <property type="component" value="Chromosome"/>
</dbReference>
<evidence type="ECO:0000313" key="10">
    <source>
        <dbReference type="Proteomes" id="UP000008794"/>
    </source>
</evidence>
<feature type="transmembrane region" description="Helical" evidence="7">
    <location>
        <begin position="132"/>
        <end position="155"/>
    </location>
</feature>
<dbReference type="AlphaFoldDB" id="D4ILS4"/>
<feature type="domain" description="MgtC/SapB/SrpB/YhiD N-terminal" evidence="8">
    <location>
        <begin position="23"/>
        <end position="149"/>
    </location>
</feature>
<evidence type="ECO:0000256" key="6">
    <source>
        <dbReference type="ARBA" id="ARBA00023136"/>
    </source>
</evidence>
<dbReference type="HOGENOM" id="CLU_079292_0_1_10"/>
<dbReference type="PANTHER" id="PTHR33778">
    <property type="entry name" value="PROTEIN MGTC"/>
    <property type="match status" value="1"/>
</dbReference>
<evidence type="ECO:0000256" key="7">
    <source>
        <dbReference type="SAM" id="Phobius"/>
    </source>
</evidence>
<feature type="transmembrane region" description="Helical" evidence="7">
    <location>
        <begin position="48"/>
        <end position="65"/>
    </location>
</feature>
<dbReference type="InterPro" id="IPR003416">
    <property type="entry name" value="MgtC/SapB/SrpB/YhiD_fam"/>
</dbReference>
<protein>
    <submittedName>
        <fullName evidence="9">Uncharacterized membrane protein</fullName>
    </submittedName>
</protein>
<dbReference type="PATRIC" id="fig|717959.3.peg.3123"/>
<evidence type="ECO:0000259" key="8">
    <source>
        <dbReference type="Pfam" id="PF02308"/>
    </source>
</evidence>
<reference evidence="9 10" key="1">
    <citation type="submission" date="2010-03" db="EMBL/GenBank/DDBJ databases">
        <title>The genome sequence of Alistipes shahii WAL 8301.</title>
        <authorList>
            <consortium name="metaHIT consortium -- http://www.metahit.eu/"/>
            <person name="Pajon A."/>
            <person name="Turner K."/>
            <person name="Parkhill J."/>
        </authorList>
    </citation>
    <scope>NUCLEOTIDE SEQUENCE [LARGE SCALE GENOMIC DNA]</scope>
    <source>
        <strain evidence="9 10">WAL 8301</strain>
    </source>
</reference>
<dbReference type="STRING" id="717959.AL1_14430"/>
<sequence length="235" mass="25511">MYDFCGAKPGVLMEMEWNFIVRLCVAGLCGTIIGLDREYRVKDAGFRTHFLVALGSALIMIVSQYGFEDFLATHDGLRLDPSRIAAQVVSGIGFIGAGTIIIHRQLVRGLTTAASLWATAGIGLAAGAHMYIVAGAATALTLFGLEVLTLVFGGLGRRRTMIVFSASKKEFIDAMFERLESKDYSVISYEVETQRTSDGVVHRATIVIRAKGQASEEGYIDLLRANPDITVEKIV</sequence>
<dbReference type="PRINTS" id="PR01837">
    <property type="entry name" value="MGTCSAPBPROT"/>
</dbReference>
<dbReference type="InterPro" id="IPR049177">
    <property type="entry name" value="MgtC_SapB_SrpB_YhiD_N"/>
</dbReference>
<keyword evidence="10" id="KW-1185">Reference proteome</keyword>
<evidence type="ECO:0000256" key="3">
    <source>
        <dbReference type="ARBA" id="ARBA00022475"/>
    </source>
</evidence>
<feature type="transmembrane region" description="Helical" evidence="7">
    <location>
        <begin position="109"/>
        <end position="126"/>
    </location>
</feature>
<evidence type="ECO:0000256" key="4">
    <source>
        <dbReference type="ARBA" id="ARBA00022692"/>
    </source>
</evidence>
<dbReference type="EMBL" id="FP929032">
    <property type="protein sequence ID" value="CBK63886.1"/>
    <property type="molecule type" value="Genomic_DNA"/>
</dbReference>
<dbReference type="KEGG" id="ash:AL1_14430"/>
<evidence type="ECO:0000256" key="5">
    <source>
        <dbReference type="ARBA" id="ARBA00022989"/>
    </source>
</evidence>
<name>D4ILS4_9BACT</name>
<keyword evidence="5 7" id="KW-1133">Transmembrane helix</keyword>
<feature type="transmembrane region" description="Helical" evidence="7">
    <location>
        <begin position="85"/>
        <end position="102"/>
    </location>
</feature>
<dbReference type="Pfam" id="PF02308">
    <property type="entry name" value="MgtC"/>
    <property type="match status" value="1"/>
</dbReference>
<gene>
    <name evidence="9" type="ORF">AL1_14430</name>
</gene>
<reference evidence="9 10" key="2">
    <citation type="submission" date="2010-03" db="EMBL/GenBank/DDBJ databases">
        <authorList>
            <person name="Pajon A."/>
        </authorList>
    </citation>
    <scope>NUCLEOTIDE SEQUENCE [LARGE SCALE GENOMIC DNA]</scope>
    <source>
        <strain evidence="9 10">WAL 8301</strain>
    </source>
</reference>
<evidence type="ECO:0000256" key="1">
    <source>
        <dbReference type="ARBA" id="ARBA00004651"/>
    </source>
</evidence>